<evidence type="ECO:0000256" key="1">
    <source>
        <dbReference type="SAM" id="Coils"/>
    </source>
</evidence>
<evidence type="ECO:0000256" key="2">
    <source>
        <dbReference type="SAM" id="MobiDB-lite"/>
    </source>
</evidence>
<feature type="compositionally biased region" description="Basic and acidic residues" evidence="2">
    <location>
        <begin position="266"/>
        <end position="278"/>
    </location>
</feature>
<gene>
    <name evidence="3" type="ORF">IV203_027638</name>
</gene>
<evidence type="ECO:0000313" key="3">
    <source>
        <dbReference type="EMBL" id="KAG7369892.1"/>
    </source>
</evidence>
<accession>A0A9K3LXE6</accession>
<feature type="compositionally biased region" description="Basic and acidic residues" evidence="2">
    <location>
        <begin position="7"/>
        <end position="16"/>
    </location>
</feature>
<feature type="compositionally biased region" description="Basic residues" evidence="2">
    <location>
        <begin position="279"/>
        <end position="288"/>
    </location>
</feature>
<feature type="region of interest" description="Disordered" evidence="2">
    <location>
        <begin position="266"/>
        <end position="288"/>
    </location>
</feature>
<feature type="region of interest" description="Disordered" evidence="2">
    <location>
        <begin position="1"/>
        <end position="26"/>
    </location>
</feature>
<protein>
    <submittedName>
        <fullName evidence="3">Uncharacterized protein</fullName>
    </submittedName>
</protein>
<feature type="coiled-coil region" evidence="1">
    <location>
        <begin position="190"/>
        <end position="220"/>
    </location>
</feature>
<evidence type="ECO:0000313" key="4">
    <source>
        <dbReference type="Proteomes" id="UP000693970"/>
    </source>
</evidence>
<proteinExistence type="predicted"/>
<dbReference type="Proteomes" id="UP000693970">
    <property type="component" value="Unassembled WGS sequence"/>
</dbReference>
<reference evidence="3" key="1">
    <citation type="journal article" date="2021" name="Sci. Rep.">
        <title>Diploid genomic architecture of Nitzschia inconspicua, an elite biomass production diatom.</title>
        <authorList>
            <person name="Oliver A."/>
            <person name="Podell S."/>
            <person name="Pinowska A."/>
            <person name="Traller J.C."/>
            <person name="Smith S.R."/>
            <person name="McClure R."/>
            <person name="Beliaev A."/>
            <person name="Bohutskyi P."/>
            <person name="Hill E.A."/>
            <person name="Rabines A."/>
            <person name="Zheng H."/>
            <person name="Allen L.Z."/>
            <person name="Kuo A."/>
            <person name="Grigoriev I.V."/>
            <person name="Allen A.E."/>
            <person name="Hazlebeck D."/>
            <person name="Allen E.E."/>
        </authorList>
    </citation>
    <scope>NUCLEOTIDE SEQUENCE</scope>
    <source>
        <strain evidence="3">Hildebrandi</strain>
    </source>
</reference>
<sequence>MVRRKPKAEDTDKERVSIAGKGGSAAVVAKSGSTNEDVAVEFNDTVKEQVSPQIRKVKKIDIPNSKKKCIVTDNAENSSSGLASPPKLLQLQSHVGKLNAVSVVMMQRMNFYEQQMELMWNIKDHAEQKNLLALYRQQTQKLVDQRSSQDDDNVVSLLDQLTIETHNLQEQERLTQQWIEKLECDRTLYQQRLSLTYEELKAQKQRQTRTQRQLQKIQLQYERQLQLEQQRLRANEELQNSATAIAAAPSSHLVDDMMDSFYKEWSHKGRLPIDDDKSTKKKKTKNNK</sequence>
<keyword evidence="1" id="KW-0175">Coiled coil</keyword>
<name>A0A9K3LXE6_9STRA</name>
<comment type="caution">
    <text evidence="3">The sequence shown here is derived from an EMBL/GenBank/DDBJ whole genome shotgun (WGS) entry which is preliminary data.</text>
</comment>
<dbReference type="EMBL" id="JAGRRH010000005">
    <property type="protein sequence ID" value="KAG7369892.1"/>
    <property type="molecule type" value="Genomic_DNA"/>
</dbReference>
<keyword evidence="4" id="KW-1185">Reference proteome</keyword>
<reference evidence="3" key="2">
    <citation type="submission" date="2021-04" db="EMBL/GenBank/DDBJ databases">
        <authorList>
            <person name="Podell S."/>
        </authorList>
    </citation>
    <scope>NUCLEOTIDE SEQUENCE</scope>
    <source>
        <strain evidence="3">Hildebrandi</strain>
    </source>
</reference>
<dbReference type="AlphaFoldDB" id="A0A9K3LXE6"/>
<organism evidence="3 4">
    <name type="scientific">Nitzschia inconspicua</name>
    <dbReference type="NCBI Taxonomy" id="303405"/>
    <lineage>
        <taxon>Eukaryota</taxon>
        <taxon>Sar</taxon>
        <taxon>Stramenopiles</taxon>
        <taxon>Ochrophyta</taxon>
        <taxon>Bacillariophyta</taxon>
        <taxon>Bacillariophyceae</taxon>
        <taxon>Bacillariophycidae</taxon>
        <taxon>Bacillariales</taxon>
        <taxon>Bacillariaceae</taxon>
        <taxon>Nitzschia</taxon>
    </lineage>
</organism>